<feature type="transmembrane region" description="Helical" evidence="1">
    <location>
        <begin position="137"/>
        <end position="166"/>
    </location>
</feature>
<name>A0A162PT42_PHYB8</name>
<dbReference type="AlphaFoldDB" id="A0A162PT42"/>
<feature type="signal peptide" evidence="2">
    <location>
        <begin position="1"/>
        <end position="24"/>
    </location>
</feature>
<dbReference type="VEuPathDB" id="FungiDB:PHYBLDRAFT_71808"/>
<organism evidence="3 4">
    <name type="scientific">Phycomyces blakesleeanus (strain ATCC 8743b / DSM 1359 / FGSC 10004 / NBRC 33097 / NRRL 1555)</name>
    <dbReference type="NCBI Taxonomy" id="763407"/>
    <lineage>
        <taxon>Eukaryota</taxon>
        <taxon>Fungi</taxon>
        <taxon>Fungi incertae sedis</taxon>
        <taxon>Mucoromycota</taxon>
        <taxon>Mucoromycotina</taxon>
        <taxon>Mucoromycetes</taxon>
        <taxon>Mucorales</taxon>
        <taxon>Phycomycetaceae</taxon>
        <taxon>Phycomyces</taxon>
    </lineage>
</organism>
<proteinExistence type="predicted"/>
<sequence>MKTSCFVFLVICSISLLMCSRVSAQLGPTIIFPEHNATINATQTLKIRYEYQNMGTGNYSVDIALWLDSSATQLIQNITTNEKIVSGNSTGVRLNFTLDGTYDWVVPRGLNETIYLTVTEHADTKLLLPFTIQSSPVLLHFSAGISAFTAHSFTLTLVCLSIFLFFSL</sequence>
<evidence type="ECO:0000256" key="1">
    <source>
        <dbReference type="SAM" id="Phobius"/>
    </source>
</evidence>
<accession>A0A162PT42</accession>
<dbReference type="InParanoid" id="A0A162PT42"/>
<gene>
    <name evidence="3" type="ORF">PHYBLDRAFT_71808</name>
</gene>
<dbReference type="Proteomes" id="UP000077315">
    <property type="component" value="Unassembled WGS sequence"/>
</dbReference>
<evidence type="ECO:0000313" key="3">
    <source>
        <dbReference type="EMBL" id="OAD73646.1"/>
    </source>
</evidence>
<dbReference type="EMBL" id="KV440980">
    <property type="protein sequence ID" value="OAD73646.1"/>
    <property type="molecule type" value="Genomic_DNA"/>
</dbReference>
<protein>
    <submittedName>
        <fullName evidence="3">Uncharacterized protein</fullName>
    </submittedName>
</protein>
<reference evidence="4" key="1">
    <citation type="submission" date="2015-06" db="EMBL/GenBank/DDBJ databases">
        <title>Expansion of signal transduction pathways in fungi by whole-genome duplication.</title>
        <authorList>
            <consortium name="DOE Joint Genome Institute"/>
            <person name="Corrochano L.M."/>
            <person name="Kuo A."/>
            <person name="Marcet-Houben M."/>
            <person name="Polaino S."/>
            <person name="Salamov A."/>
            <person name="Villalobos J.M."/>
            <person name="Alvarez M.I."/>
            <person name="Avalos J."/>
            <person name="Benito E.P."/>
            <person name="Benoit I."/>
            <person name="Burger G."/>
            <person name="Camino L.P."/>
            <person name="Canovas D."/>
            <person name="Cerda-Olmedo E."/>
            <person name="Cheng J.-F."/>
            <person name="Dominguez A."/>
            <person name="Elias M."/>
            <person name="Eslava A.P."/>
            <person name="Glaser F."/>
            <person name="Grimwood J."/>
            <person name="Gutierrez G."/>
            <person name="Heitman J."/>
            <person name="Henrissat B."/>
            <person name="Iturriaga E.A."/>
            <person name="Lang B.F."/>
            <person name="Lavin J.L."/>
            <person name="Lee S."/>
            <person name="Li W."/>
            <person name="Lindquist E."/>
            <person name="Lopez-Garcia S."/>
            <person name="Luque E.M."/>
            <person name="Marcos A.T."/>
            <person name="Martin J."/>
            <person name="McCluskey K."/>
            <person name="Medina H.R."/>
            <person name="Miralles-Duran A."/>
            <person name="Miyazaki A."/>
            <person name="Munoz-Torres E."/>
            <person name="Oguiza J.A."/>
            <person name="Ohm R."/>
            <person name="Olmedo M."/>
            <person name="Orejas M."/>
            <person name="Ortiz-Castellanos L."/>
            <person name="Pisabarro A.G."/>
            <person name="Rodriguez-Romero J."/>
            <person name="Ruiz-Herrera J."/>
            <person name="Ruiz-Vazquez R."/>
            <person name="Sanz C."/>
            <person name="Schackwitz W."/>
            <person name="Schmutz J."/>
            <person name="Shahriari M."/>
            <person name="Shelest E."/>
            <person name="Silva-Franco F."/>
            <person name="Soanes D."/>
            <person name="Syed K."/>
            <person name="Tagua V.G."/>
            <person name="Talbot N.J."/>
            <person name="Thon M."/>
            <person name="De vries R.P."/>
            <person name="Wiebenga A."/>
            <person name="Yadav J.S."/>
            <person name="Braun E.L."/>
            <person name="Baker S."/>
            <person name="Garre V."/>
            <person name="Horwitz B."/>
            <person name="Torres-Martinez S."/>
            <person name="Idnurm A."/>
            <person name="Herrera-Estrella A."/>
            <person name="Gabaldon T."/>
            <person name="Grigoriev I.V."/>
        </authorList>
    </citation>
    <scope>NUCLEOTIDE SEQUENCE [LARGE SCALE GENOMIC DNA]</scope>
    <source>
        <strain evidence="4">NRRL 1555(-)</strain>
    </source>
</reference>
<feature type="chain" id="PRO_5007838838" evidence="2">
    <location>
        <begin position="25"/>
        <end position="168"/>
    </location>
</feature>
<keyword evidence="2" id="KW-0732">Signal</keyword>
<keyword evidence="1" id="KW-1133">Transmembrane helix</keyword>
<dbReference type="OrthoDB" id="2278235at2759"/>
<keyword evidence="1" id="KW-0472">Membrane</keyword>
<dbReference type="GeneID" id="29003448"/>
<keyword evidence="4" id="KW-1185">Reference proteome</keyword>
<keyword evidence="1" id="KW-0812">Transmembrane</keyword>
<dbReference type="RefSeq" id="XP_018291686.1">
    <property type="nucleotide sequence ID" value="XM_018442542.1"/>
</dbReference>
<evidence type="ECO:0000313" key="4">
    <source>
        <dbReference type="Proteomes" id="UP000077315"/>
    </source>
</evidence>
<evidence type="ECO:0000256" key="2">
    <source>
        <dbReference type="SAM" id="SignalP"/>
    </source>
</evidence>